<dbReference type="InterPro" id="IPR019887">
    <property type="entry name" value="Tscrpt_reg_AsnC/Lrp_C"/>
</dbReference>
<dbReference type="STRING" id="487685.SAMN04488696_1412"/>
<dbReference type="Gene3D" id="1.10.10.10">
    <property type="entry name" value="Winged helix-like DNA-binding domain superfamily/Winged helix DNA-binding domain"/>
    <property type="match status" value="1"/>
</dbReference>
<dbReference type="GO" id="GO:0005829">
    <property type="term" value="C:cytosol"/>
    <property type="evidence" value="ECO:0007669"/>
    <property type="project" value="TreeGrafter"/>
</dbReference>
<keyword evidence="2" id="KW-0238">DNA-binding</keyword>
<dbReference type="EMBL" id="FOUJ01000002">
    <property type="protein sequence ID" value="SFM48232.1"/>
    <property type="molecule type" value="Genomic_DNA"/>
</dbReference>
<dbReference type="Gene3D" id="3.30.70.920">
    <property type="match status" value="1"/>
</dbReference>
<proteinExistence type="predicted"/>
<keyword evidence="1" id="KW-0805">Transcription regulation</keyword>
<dbReference type="GO" id="GO:0043565">
    <property type="term" value="F:sequence-specific DNA binding"/>
    <property type="evidence" value="ECO:0007669"/>
    <property type="project" value="InterPro"/>
</dbReference>
<evidence type="ECO:0000313" key="5">
    <source>
        <dbReference type="EMBL" id="SFM48232.1"/>
    </source>
</evidence>
<sequence length="147" mass="17105">MVSKKDEVILSILQNGARTPISEIAKEVGLSENGVRYRLEKLEDEGYIKNYTVLLNPRKFGKGTFAIFNLEMEPKKTKESIQKLMEIDEFIKIYQTTGQYSIKAFGLFNDEEELTNFINNRLLYEIPIQNYSVEIITKNIKDSIYHI</sequence>
<evidence type="ECO:0000256" key="2">
    <source>
        <dbReference type="ARBA" id="ARBA00023125"/>
    </source>
</evidence>
<evidence type="ECO:0000259" key="4">
    <source>
        <dbReference type="PROSITE" id="PS50956"/>
    </source>
</evidence>
<dbReference type="SUPFAM" id="SSF46785">
    <property type="entry name" value="Winged helix' DNA-binding domain"/>
    <property type="match status" value="1"/>
</dbReference>
<dbReference type="Proteomes" id="UP000198535">
    <property type="component" value="Unassembled WGS sequence"/>
</dbReference>
<dbReference type="AlphaFoldDB" id="A0A1I4R7F0"/>
<dbReference type="RefSeq" id="WP_091935245.1">
    <property type="nucleotide sequence ID" value="NZ_FOUJ01000002.1"/>
</dbReference>
<dbReference type="OrthoDB" id="6995at2157"/>
<dbReference type="InterPro" id="IPR019888">
    <property type="entry name" value="Tscrpt_reg_AsnC-like"/>
</dbReference>
<gene>
    <name evidence="5" type="ORF">SAMN04488696_1412</name>
</gene>
<keyword evidence="3" id="KW-0804">Transcription</keyword>
<dbReference type="PANTHER" id="PTHR30154">
    <property type="entry name" value="LEUCINE-RESPONSIVE REGULATORY PROTEIN"/>
    <property type="match status" value="1"/>
</dbReference>
<dbReference type="PRINTS" id="PR00033">
    <property type="entry name" value="HTHASNC"/>
</dbReference>
<dbReference type="PROSITE" id="PS50956">
    <property type="entry name" value="HTH_ASNC_2"/>
    <property type="match status" value="1"/>
</dbReference>
<dbReference type="Pfam" id="PF01037">
    <property type="entry name" value="AsnC_trans_reg"/>
    <property type="match status" value="1"/>
</dbReference>
<reference evidence="6" key="1">
    <citation type="submission" date="2016-10" db="EMBL/GenBank/DDBJ databases">
        <authorList>
            <person name="Varghese N."/>
            <person name="Submissions S."/>
        </authorList>
    </citation>
    <scope>NUCLEOTIDE SEQUENCE [LARGE SCALE GENOMIC DNA]</scope>
    <source>
        <strain evidence="6">Mob M</strain>
    </source>
</reference>
<dbReference type="InterPro" id="IPR036388">
    <property type="entry name" value="WH-like_DNA-bd_sf"/>
</dbReference>
<dbReference type="Pfam" id="PF13412">
    <property type="entry name" value="HTH_24"/>
    <property type="match status" value="1"/>
</dbReference>
<dbReference type="GO" id="GO:0043200">
    <property type="term" value="P:response to amino acid"/>
    <property type="evidence" value="ECO:0007669"/>
    <property type="project" value="TreeGrafter"/>
</dbReference>
<protein>
    <submittedName>
        <fullName evidence="5">Transcriptional regulator, AsnC family</fullName>
    </submittedName>
</protein>
<dbReference type="InterPro" id="IPR011008">
    <property type="entry name" value="Dimeric_a/b-barrel"/>
</dbReference>
<dbReference type="PROSITE" id="PS00519">
    <property type="entry name" value="HTH_ASNC_1"/>
    <property type="match status" value="1"/>
</dbReference>
<dbReference type="InterPro" id="IPR000485">
    <property type="entry name" value="AsnC-type_HTH_dom"/>
</dbReference>
<organism evidence="5 6">
    <name type="scientific">Methanolobus profundi</name>
    <dbReference type="NCBI Taxonomy" id="487685"/>
    <lineage>
        <taxon>Archaea</taxon>
        <taxon>Methanobacteriati</taxon>
        <taxon>Methanobacteriota</taxon>
        <taxon>Stenosarchaea group</taxon>
        <taxon>Methanomicrobia</taxon>
        <taxon>Methanosarcinales</taxon>
        <taxon>Methanosarcinaceae</taxon>
        <taxon>Methanolobus</taxon>
    </lineage>
</organism>
<dbReference type="CDD" id="cd00090">
    <property type="entry name" value="HTH_ARSR"/>
    <property type="match status" value="1"/>
</dbReference>
<dbReference type="PANTHER" id="PTHR30154:SF50">
    <property type="entry name" value="TRANSCRIPTIONAL REGULATOR, ASNC FAMILY"/>
    <property type="match status" value="1"/>
</dbReference>
<dbReference type="InterPro" id="IPR019885">
    <property type="entry name" value="Tscrpt_reg_HTH_AsnC-type_CS"/>
</dbReference>
<evidence type="ECO:0000256" key="3">
    <source>
        <dbReference type="ARBA" id="ARBA00023163"/>
    </source>
</evidence>
<evidence type="ECO:0000256" key="1">
    <source>
        <dbReference type="ARBA" id="ARBA00023015"/>
    </source>
</evidence>
<dbReference type="SUPFAM" id="SSF54909">
    <property type="entry name" value="Dimeric alpha+beta barrel"/>
    <property type="match status" value="1"/>
</dbReference>
<keyword evidence="6" id="KW-1185">Reference proteome</keyword>
<feature type="domain" description="HTH asnC-type" evidence="4">
    <location>
        <begin position="2"/>
        <end position="63"/>
    </location>
</feature>
<dbReference type="SMART" id="SM00344">
    <property type="entry name" value="HTH_ASNC"/>
    <property type="match status" value="1"/>
</dbReference>
<name>A0A1I4R7F0_9EURY</name>
<dbReference type="InterPro" id="IPR011991">
    <property type="entry name" value="ArsR-like_HTH"/>
</dbReference>
<accession>A0A1I4R7F0</accession>
<evidence type="ECO:0000313" key="6">
    <source>
        <dbReference type="Proteomes" id="UP000198535"/>
    </source>
</evidence>
<dbReference type="InterPro" id="IPR036390">
    <property type="entry name" value="WH_DNA-bd_sf"/>
</dbReference>